<dbReference type="PATRIC" id="fig|106592.7.peg.5720"/>
<dbReference type="PANTHER" id="PTHR30561:SF0">
    <property type="entry name" value="GUANIDINIUM EXPORTER"/>
    <property type="match status" value="1"/>
</dbReference>
<proteinExistence type="inferred from homology"/>
<dbReference type="RefSeq" id="WP_053248943.1">
    <property type="nucleotide sequence ID" value="NZ_LGAP01000004.1"/>
</dbReference>
<dbReference type="PANTHER" id="PTHR30561">
    <property type="entry name" value="SMR FAMILY PROTON-DEPENDENT DRUG EFFLUX TRANSPORTER SUGE"/>
    <property type="match status" value="1"/>
</dbReference>
<evidence type="ECO:0000256" key="9">
    <source>
        <dbReference type="RuleBase" id="RU003942"/>
    </source>
</evidence>
<dbReference type="GO" id="GO:1990961">
    <property type="term" value="P:xenobiotic detoxification by transmembrane export across the plasma membrane"/>
    <property type="evidence" value="ECO:0007669"/>
    <property type="project" value="UniProtKB-ARBA"/>
</dbReference>
<evidence type="ECO:0000313" key="11">
    <source>
        <dbReference type="EMBL" id="KOF19980.1"/>
    </source>
</evidence>
<evidence type="ECO:0000256" key="1">
    <source>
        <dbReference type="ARBA" id="ARBA00004651"/>
    </source>
</evidence>
<comment type="subcellular location">
    <subcellularLocation>
        <location evidence="1 9">Cell membrane</location>
        <topology evidence="1 9">Multi-pass membrane protein</topology>
    </subcellularLocation>
</comment>
<dbReference type="InterPro" id="IPR000390">
    <property type="entry name" value="Small_drug/metabolite_transptr"/>
</dbReference>
<dbReference type="InterPro" id="IPR045324">
    <property type="entry name" value="Small_multidrug_res"/>
</dbReference>
<feature type="transmembrane region" description="Helical" evidence="10">
    <location>
        <begin position="29"/>
        <end position="47"/>
    </location>
</feature>
<keyword evidence="6 10" id="KW-0472">Membrane</keyword>
<protein>
    <recommendedName>
        <fullName evidence="8">Guanidinium exporter</fullName>
    </recommendedName>
</protein>
<dbReference type="Gene3D" id="1.10.3730.20">
    <property type="match status" value="1"/>
</dbReference>
<feature type="transmembrane region" description="Helical" evidence="10">
    <location>
        <begin position="84"/>
        <end position="103"/>
    </location>
</feature>
<evidence type="ECO:0000256" key="2">
    <source>
        <dbReference type="ARBA" id="ARBA00022448"/>
    </source>
</evidence>
<dbReference type="Pfam" id="PF00893">
    <property type="entry name" value="Multi_Drug_Res"/>
    <property type="match status" value="1"/>
</dbReference>
<evidence type="ECO:0000313" key="12">
    <source>
        <dbReference type="Proteomes" id="UP000037425"/>
    </source>
</evidence>
<dbReference type="AlphaFoldDB" id="A0A0L8BZH9"/>
<evidence type="ECO:0000256" key="4">
    <source>
        <dbReference type="ARBA" id="ARBA00022692"/>
    </source>
</evidence>
<evidence type="ECO:0000256" key="7">
    <source>
        <dbReference type="ARBA" id="ARBA00038151"/>
    </source>
</evidence>
<dbReference type="GO" id="GO:0005886">
    <property type="term" value="C:plasma membrane"/>
    <property type="evidence" value="ECO:0007669"/>
    <property type="project" value="UniProtKB-SubCell"/>
</dbReference>
<organism evidence="11 12">
    <name type="scientific">Ensifer adhaerens</name>
    <name type="common">Sinorhizobium morelense</name>
    <dbReference type="NCBI Taxonomy" id="106592"/>
    <lineage>
        <taxon>Bacteria</taxon>
        <taxon>Pseudomonadati</taxon>
        <taxon>Pseudomonadota</taxon>
        <taxon>Alphaproteobacteria</taxon>
        <taxon>Hyphomicrobiales</taxon>
        <taxon>Rhizobiaceae</taxon>
        <taxon>Sinorhizobium/Ensifer group</taxon>
        <taxon>Ensifer</taxon>
    </lineage>
</organism>
<keyword evidence="4 9" id="KW-0812">Transmembrane</keyword>
<dbReference type="EMBL" id="LGAP01000004">
    <property type="protein sequence ID" value="KOF19980.1"/>
    <property type="molecule type" value="Genomic_DNA"/>
</dbReference>
<keyword evidence="3" id="KW-1003">Cell membrane</keyword>
<sequence>MAWIILIAASLIEIIMGLALKYAEGWTKLVPSVIGIAAALGSVYLLTIAMRDLPAGTAYAAWTGIGSVGITVLGIVLFGDPVSWMRITCIAMIIVAVAGLRFLEA</sequence>
<gene>
    <name evidence="11" type="ORF">AC244_11000</name>
</gene>
<accession>A0A0L8BZH9</accession>
<dbReference type="SUPFAM" id="SSF103481">
    <property type="entry name" value="Multidrug resistance efflux transporter EmrE"/>
    <property type="match status" value="1"/>
</dbReference>
<dbReference type="Proteomes" id="UP000037425">
    <property type="component" value="Unassembled WGS sequence"/>
</dbReference>
<dbReference type="GO" id="GO:0022857">
    <property type="term" value="F:transmembrane transporter activity"/>
    <property type="evidence" value="ECO:0007669"/>
    <property type="project" value="InterPro"/>
</dbReference>
<evidence type="ECO:0000256" key="5">
    <source>
        <dbReference type="ARBA" id="ARBA00022989"/>
    </source>
</evidence>
<comment type="caution">
    <text evidence="11">The sequence shown here is derived from an EMBL/GenBank/DDBJ whole genome shotgun (WGS) entry which is preliminary data.</text>
</comment>
<keyword evidence="2" id="KW-0813">Transport</keyword>
<reference evidence="12" key="1">
    <citation type="submission" date="2015-07" db="EMBL/GenBank/DDBJ databases">
        <title>Whole genome sequence of an Ensifer adhaerens strain isolated from a cave pool in the Wind Cave National Park.</title>
        <authorList>
            <person name="Eng W.W.H."/>
            <person name="Gan H.M."/>
            <person name="Barton H.A."/>
            <person name="Savka M.A."/>
        </authorList>
    </citation>
    <scope>NUCLEOTIDE SEQUENCE [LARGE SCALE GENOMIC DNA]</scope>
    <source>
        <strain evidence="12">SD006</strain>
    </source>
</reference>
<evidence type="ECO:0000256" key="10">
    <source>
        <dbReference type="SAM" id="Phobius"/>
    </source>
</evidence>
<evidence type="ECO:0000256" key="6">
    <source>
        <dbReference type="ARBA" id="ARBA00023136"/>
    </source>
</evidence>
<feature type="transmembrane region" description="Helical" evidence="10">
    <location>
        <begin position="59"/>
        <end position="78"/>
    </location>
</feature>
<keyword evidence="5 10" id="KW-1133">Transmembrane helix</keyword>
<dbReference type="OrthoDB" id="9808638at2"/>
<dbReference type="InterPro" id="IPR037185">
    <property type="entry name" value="EmrE-like"/>
</dbReference>
<evidence type="ECO:0000256" key="8">
    <source>
        <dbReference type="ARBA" id="ARBA00039168"/>
    </source>
</evidence>
<name>A0A0L8BZH9_ENSAD</name>
<dbReference type="FunFam" id="1.10.3730.20:FF:000001">
    <property type="entry name" value="Quaternary ammonium compound resistance transporter SugE"/>
    <property type="match status" value="1"/>
</dbReference>
<comment type="similarity">
    <text evidence="7">Belongs to the drug/metabolite transporter (DMT) superfamily. Small multidrug resistance (SMR) (TC 2.A.7.1) family. Gdx/SugE subfamily.</text>
</comment>
<evidence type="ECO:0000256" key="3">
    <source>
        <dbReference type="ARBA" id="ARBA00022475"/>
    </source>
</evidence>